<gene>
    <name evidence="1" type="ORF">SBF1_870002</name>
</gene>
<evidence type="ECO:0000313" key="2">
    <source>
        <dbReference type="Proteomes" id="UP000238916"/>
    </source>
</evidence>
<protein>
    <submittedName>
        <fullName evidence="1">Uncharacterized protein</fullName>
    </submittedName>
</protein>
<dbReference type="EMBL" id="OMOF01000856">
    <property type="protein sequence ID" value="SPF55819.1"/>
    <property type="molecule type" value="Genomic_DNA"/>
</dbReference>
<accession>A0A2U3LVE8</accession>
<name>A0A2U3LVE8_9FIRM</name>
<organism evidence="1 2">
    <name type="scientific">Candidatus Desulfosporosinus infrequens</name>
    <dbReference type="NCBI Taxonomy" id="2043169"/>
    <lineage>
        <taxon>Bacteria</taxon>
        <taxon>Bacillati</taxon>
        <taxon>Bacillota</taxon>
        <taxon>Clostridia</taxon>
        <taxon>Eubacteriales</taxon>
        <taxon>Desulfitobacteriaceae</taxon>
        <taxon>Desulfosporosinus</taxon>
    </lineage>
</organism>
<dbReference type="Proteomes" id="UP000238916">
    <property type="component" value="Unassembled WGS sequence"/>
</dbReference>
<reference evidence="2" key="1">
    <citation type="submission" date="2018-02" db="EMBL/GenBank/DDBJ databases">
        <authorList>
            <person name="Hausmann B."/>
        </authorList>
    </citation>
    <scope>NUCLEOTIDE SEQUENCE [LARGE SCALE GENOMIC DNA]</scope>
    <source>
        <strain evidence="2">Peat soil MAG SbF1</strain>
    </source>
</reference>
<dbReference type="AlphaFoldDB" id="A0A2U3LVE8"/>
<sequence>MAPVAPIGPAAIVYVTVKIGLFIGSNAQLYGKHLILTCQNASL</sequence>
<proteinExistence type="predicted"/>
<evidence type="ECO:0000313" key="1">
    <source>
        <dbReference type="EMBL" id="SPF55819.1"/>
    </source>
</evidence>